<protein>
    <recommendedName>
        <fullName evidence="2">DUF4829 domain-containing protein</fullName>
    </recommendedName>
</protein>
<sequence length="66" mass="7917">MEYRIDEMTVYHSVEQESAFIIMTGSTVNLYNNQREDNQITLELFFQQEGDWWKVTDFDQLYAGNL</sequence>
<organism evidence="1">
    <name type="scientific">Alkalihalophilus sp. As8PL</name>
    <dbReference type="NCBI Taxonomy" id="3237103"/>
    <lineage>
        <taxon>Bacteria</taxon>
        <taxon>Bacillati</taxon>
        <taxon>Bacillota</taxon>
        <taxon>Bacilli</taxon>
        <taxon>Bacillales</taxon>
        <taxon>Bacillaceae</taxon>
        <taxon>Alkalihalophilus</taxon>
    </lineage>
</organism>
<dbReference type="RefSeq" id="WP_368505230.1">
    <property type="nucleotide sequence ID" value="NZ_CP162551.1"/>
</dbReference>
<accession>A0AB39BW65</accession>
<evidence type="ECO:0000313" key="1">
    <source>
        <dbReference type="EMBL" id="XDI37903.1"/>
    </source>
</evidence>
<name>A0AB39BW65_9BACI</name>
<gene>
    <name evidence="1" type="ORF">AB3N04_06200</name>
</gene>
<reference evidence="1" key="1">
    <citation type="submission" date="2024-07" db="EMBL/GenBank/DDBJ databases">
        <title>Identification and characteristics of an arsenic-resistant bacterial isolate, which belongs to a novel species.</title>
        <authorList>
            <person name="Juszczyk A."/>
            <person name="Kowalczyk A."/>
            <person name="Was K."/>
            <person name="Kosowicz W."/>
            <person name="Budzyn A."/>
            <person name="Latowski D."/>
        </authorList>
    </citation>
    <scope>NUCLEOTIDE SEQUENCE</scope>
    <source>
        <strain evidence="1">As8PL</strain>
    </source>
</reference>
<evidence type="ECO:0008006" key="2">
    <source>
        <dbReference type="Google" id="ProtNLM"/>
    </source>
</evidence>
<dbReference type="EMBL" id="CP162551">
    <property type="protein sequence ID" value="XDI37903.1"/>
    <property type="molecule type" value="Genomic_DNA"/>
</dbReference>
<proteinExistence type="predicted"/>
<dbReference type="AlphaFoldDB" id="A0AB39BW65"/>